<dbReference type="Proteomes" id="UP001553843">
    <property type="component" value="Unassembled WGS sequence"/>
</dbReference>
<comment type="caution">
    <text evidence="1">The sequence shown here is derived from an EMBL/GenBank/DDBJ whole genome shotgun (WGS) entry which is preliminary data.</text>
</comment>
<sequence length="55" mass="5919">MLIGGEDSRGELPYRTAAFLAERPGTELPHIPGGHPCLTTYPAAFVEHMAKALRA</sequence>
<name>A0ABV3LRJ0_9ACTN</name>
<dbReference type="RefSeq" id="WP_359771500.1">
    <property type="nucleotide sequence ID" value="NZ_JBEYRR010000001.1"/>
</dbReference>
<protein>
    <recommendedName>
        <fullName evidence="3">Alpha/beta hydrolase</fullName>
    </recommendedName>
</protein>
<evidence type="ECO:0008006" key="3">
    <source>
        <dbReference type="Google" id="ProtNLM"/>
    </source>
</evidence>
<dbReference type="EMBL" id="JBEYRS010000003">
    <property type="protein sequence ID" value="MEW2362067.1"/>
    <property type="molecule type" value="Genomic_DNA"/>
</dbReference>
<evidence type="ECO:0000313" key="1">
    <source>
        <dbReference type="EMBL" id="MEW2362067.1"/>
    </source>
</evidence>
<reference evidence="1 2" key="1">
    <citation type="submission" date="2024-06" db="EMBL/GenBank/DDBJ databases">
        <title>The Natural Products Discovery Center: Release of the First 8490 Sequenced Strains for Exploring Actinobacteria Biosynthetic Diversity.</title>
        <authorList>
            <person name="Kalkreuter E."/>
            <person name="Kautsar S.A."/>
            <person name="Yang D."/>
            <person name="Bader C.D."/>
            <person name="Teijaro C.N."/>
            <person name="Fluegel L."/>
            <person name="Davis C.M."/>
            <person name="Simpson J.R."/>
            <person name="Lauterbach L."/>
            <person name="Steele A.D."/>
            <person name="Gui C."/>
            <person name="Meng S."/>
            <person name="Li G."/>
            <person name="Viehrig K."/>
            <person name="Ye F."/>
            <person name="Su P."/>
            <person name="Kiefer A.F."/>
            <person name="Nichols A."/>
            <person name="Cepeda A.J."/>
            <person name="Yan W."/>
            <person name="Fan B."/>
            <person name="Jiang Y."/>
            <person name="Adhikari A."/>
            <person name="Zheng C.-J."/>
            <person name="Schuster L."/>
            <person name="Cowan T.M."/>
            <person name="Smanski M.J."/>
            <person name="Chevrette M.G."/>
            <person name="De Carvalho L.P.S."/>
            <person name="Shen B."/>
        </authorList>
    </citation>
    <scope>NUCLEOTIDE SEQUENCE [LARGE SCALE GENOMIC DNA]</scope>
    <source>
        <strain evidence="1 2">NPDC047833</strain>
    </source>
</reference>
<organism evidence="1 2">
    <name type="scientific">Streptomyces huasconensis</name>
    <dbReference type="NCBI Taxonomy" id="1854574"/>
    <lineage>
        <taxon>Bacteria</taxon>
        <taxon>Bacillati</taxon>
        <taxon>Actinomycetota</taxon>
        <taxon>Actinomycetes</taxon>
        <taxon>Kitasatosporales</taxon>
        <taxon>Streptomycetaceae</taxon>
        <taxon>Streptomyces</taxon>
    </lineage>
</organism>
<gene>
    <name evidence="1" type="ORF">AB0887_08910</name>
</gene>
<evidence type="ECO:0000313" key="2">
    <source>
        <dbReference type="Proteomes" id="UP001553843"/>
    </source>
</evidence>
<proteinExistence type="predicted"/>
<accession>A0ABV3LRJ0</accession>
<keyword evidence="2" id="KW-1185">Reference proteome</keyword>